<dbReference type="NCBIfam" id="NF001846">
    <property type="entry name" value="PRK00571.1-3"/>
    <property type="match status" value="1"/>
</dbReference>
<feature type="coiled-coil region" evidence="10">
    <location>
        <begin position="84"/>
        <end position="137"/>
    </location>
</feature>
<evidence type="ECO:0000259" key="11">
    <source>
        <dbReference type="Pfam" id="PF00401"/>
    </source>
</evidence>
<sequence>MANRILLEVVTPTKSVLSEEVELVTAPGAEGTFGVMANHAPLLATLRAGEMRYASGGGAVRLAISGGFCEISNNRMTVLAESAERAEEIDVERALRAKERAERRLQEAAAQRERIDVARAQAALTRALTRLKVAQRQE</sequence>
<evidence type="ECO:0000259" key="12">
    <source>
        <dbReference type="Pfam" id="PF02823"/>
    </source>
</evidence>
<evidence type="ECO:0000256" key="5">
    <source>
        <dbReference type="ARBA" id="ARBA00023136"/>
    </source>
</evidence>
<evidence type="ECO:0000256" key="10">
    <source>
        <dbReference type="SAM" id="Coils"/>
    </source>
</evidence>
<dbReference type="PANTHER" id="PTHR13822">
    <property type="entry name" value="ATP SYNTHASE DELTA/EPSILON CHAIN"/>
    <property type="match status" value="1"/>
</dbReference>
<evidence type="ECO:0000256" key="1">
    <source>
        <dbReference type="ARBA" id="ARBA00004202"/>
    </source>
</evidence>
<dbReference type="GO" id="GO:0045259">
    <property type="term" value="C:proton-transporting ATP synthase complex"/>
    <property type="evidence" value="ECO:0007669"/>
    <property type="project" value="UniProtKB-KW"/>
</dbReference>
<keyword evidence="5 8" id="KW-0472">Membrane</keyword>
<name>A0A6N9TRK9_DISTH</name>
<keyword evidence="8" id="KW-0375">Hydrogen ion transport</keyword>
<feature type="domain" description="ATP synthase epsilon subunit C-terminal" evidence="11">
    <location>
        <begin position="87"/>
        <end position="135"/>
    </location>
</feature>
<dbReference type="NCBIfam" id="NF009980">
    <property type="entry name" value="PRK13446.1"/>
    <property type="match status" value="1"/>
</dbReference>
<dbReference type="InterPro" id="IPR020546">
    <property type="entry name" value="ATP_synth_F1_dsu/esu_N"/>
</dbReference>
<proteinExistence type="inferred from homology"/>
<evidence type="ECO:0000256" key="2">
    <source>
        <dbReference type="ARBA" id="ARBA00005712"/>
    </source>
</evidence>
<dbReference type="Pfam" id="PF00401">
    <property type="entry name" value="ATP-synt_DE"/>
    <property type="match status" value="1"/>
</dbReference>
<dbReference type="Gene3D" id="2.60.15.10">
    <property type="entry name" value="F0F1 ATP synthase delta/epsilon subunit, N-terminal"/>
    <property type="match status" value="1"/>
</dbReference>
<dbReference type="Proteomes" id="UP000469346">
    <property type="component" value="Unassembled WGS sequence"/>
</dbReference>
<dbReference type="AlphaFoldDB" id="A0A6N9TRK9"/>
<protein>
    <recommendedName>
        <fullName evidence="8">ATP synthase epsilon chain</fullName>
    </recommendedName>
    <alternativeName>
        <fullName evidence="8">ATP synthase F1 sector epsilon subunit</fullName>
    </alternativeName>
    <alternativeName>
        <fullName evidence="8">F-ATPase epsilon subunit</fullName>
    </alternativeName>
</protein>
<keyword evidence="8" id="KW-1003">Cell membrane</keyword>
<dbReference type="NCBIfam" id="TIGR01216">
    <property type="entry name" value="ATP_synt_epsi"/>
    <property type="match status" value="1"/>
</dbReference>
<comment type="caution">
    <text evidence="13">The sequence shown here is derived from an EMBL/GenBank/DDBJ whole genome shotgun (WGS) entry which is preliminary data.</text>
</comment>
<keyword evidence="10" id="KW-0175">Coiled coil</keyword>
<keyword evidence="6 8" id="KW-0139">CF(1)</keyword>
<dbReference type="Gene3D" id="1.20.5.440">
    <property type="entry name" value="ATP synthase delta/epsilon subunit, C-terminal domain"/>
    <property type="match status" value="1"/>
</dbReference>
<evidence type="ECO:0000256" key="4">
    <source>
        <dbReference type="ARBA" id="ARBA00023065"/>
    </source>
</evidence>
<dbReference type="RefSeq" id="WP_163298225.1">
    <property type="nucleotide sequence ID" value="NZ_JAAGRR010000033.1"/>
</dbReference>
<evidence type="ECO:0000313" key="13">
    <source>
        <dbReference type="EMBL" id="NDY42077.1"/>
    </source>
</evidence>
<feature type="domain" description="ATP synthase F1 complex delta/epsilon subunit N-terminal" evidence="12">
    <location>
        <begin position="7"/>
        <end position="83"/>
    </location>
</feature>
<comment type="subunit">
    <text evidence="8 9">F-type ATPases have 2 components, CF(1) - the catalytic core - and CF(0) - the membrane proton channel. CF(1) has five subunits: alpha(3), beta(3), gamma(1), delta(1), epsilon(1). CF(0) has three main subunits: a, b and c.</text>
</comment>
<dbReference type="InterPro" id="IPR020547">
    <property type="entry name" value="ATP_synth_F1_esu_C"/>
</dbReference>
<dbReference type="GO" id="GO:0046933">
    <property type="term" value="F:proton-transporting ATP synthase activity, rotational mechanism"/>
    <property type="evidence" value="ECO:0007669"/>
    <property type="project" value="UniProtKB-UniRule"/>
</dbReference>
<evidence type="ECO:0000256" key="3">
    <source>
        <dbReference type="ARBA" id="ARBA00022448"/>
    </source>
</evidence>
<dbReference type="SUPFAM" id="SSF51344">
    <property type="entry name" value="Epsilon subunit of F1F0-ATP synthase N-terminal domain"/>
    <property type="match status" value="1"/>
</dbReference>
<dbReference type="SUPFAM" id="SSF46604">
    <property type="entry name" value="Epsilon subunit of F1F0-ATP synthase C-terminal domain"/>
    <property type="match status" value="1"/>
</dbReference>
<dbReference type="GO" id="GO:0005886">
    <property type="term" value="C:plasma membrane"/>
    <property type="evidence" value="ECO:0007669"/>
    <property type="project" value="UniProtKB-SubCell"/>
</dbReference>
<comment type="function">
    <text evidence="8">Produces ATP from ADP in the presence of a proton gradient across the membrane.</text>
</comment>
<dbReference type="EMBL" id="JAAGRR010000033">
    <property type="protein sequence ID" value="NDY42077.1"/>
    <property type="molecule type" value="Genomic_DNA"/>
</dbReference>
<evidence type="ECO:0000256" key="9">
    <source>
        <dbReference type="RuleBase" id="RU003656"/>
    </source>
</evidence>
<evidence type="ECO:0000256" key="7">
    <source>
        <dbReference type="ARBA" id="ARBA00023310"/>
    </source>
</evidence>
<keyword evidence="14" id="KW-1185">Reference proteome</keyword>
<accession>A0A6N9TRK9</accession>
<dbReference type="Pfam" id="PF02823">
    <property type="entry name" value="ATP-synt_DE_N"/>
    <property type="match status" value="1"/>
</dbReference>
<keyword evidence="4 8" id="KW-0406">Ion transport</keyword>
<organism evidence="13 14">
    <name type="scientific">Dissulfurirhabdus thermomarina</name>
    <dbReference type="NCBI Taxonomy" id="1765737"/>
    <lineage>
        <taxon>Bacteria</taxon>
        <taxon>Deltaproteobacteria</taxon>
        <taxon>Dissulfurirhabdaceae</taxon>
        <taxon>Dissulfurirhabdus</taxon>
    </lineage>
</organism>
<dbReference type="PANTHER" id="PTHR13822:SF10">
    <property type="entry name" value="ATP SYNTHASE EPSILON CHAIN, CHLOROPLASTIC"/>
    <property type="match status" value="1"/>
</dbReference>
<evidence type="ECO:0000313" key="14">
    <source>
        <dbReference type="Proteomes" id="UP000469346"/>
    </source>
</evidence>
<evidence type="ECO:0000256" key="8">
    <source>
        <dbReference type="HAMAP-Rule" id="MF_00530"/>
    </source>
</evidence>
<dbReference type="InterPro" id="IPR036794">
    <property type="entry name" value="ATP_F1_dsu/esu_C_sf"/>
</dbReference>
<dbReference type="InterPro" id="IPR001469">
    <property type="entry name" value="ATP_synth_F1_dsu/esu"/>
</dbReference>
<reference evidence="13 14" key="1">
    <citation type="submission" date="2020-02" db="EMBL/GenBank/DDBJ databases">
        <title>Comparative genomics of sulfur disproportionating microorganisms.</title>
        <authorList>
            <person name="Ward L.M."/>
            <person name="Bertran E."/>
            <person name="Johnston D.T."/>
        </authorList>
    </citation>
    <scope>NUCLEOTIDE SEQUENCE [LARGE SCALE GENOMIC DNA]</scope>
    <source>
        <strain evidence="13 14">DSM 100025</strain>
    </source>
</reference>
<dbReference type="GO" id="GO:0005524">
    <property type="term" value="F:ATP binding"/>
    <property type="evidence" value="ECO:0007669"/>
    <property type="project" value="UniProtKB-UniRule"/>
</dbReference>
<comment type="subcellular location">
    <subcellularLocation>
        <location evidence="1 8">Cell membrane</location>
        <topology evidence="1 8">Peripheral membrane protein</topology>
    </subcellularLocation>
</comment>
<keyword evidence="7 8" id="KW-0066">ATP synthesis</keyword>
<evidence type="ECO:0000256" key="6">
    <source>
        <dbReference type="ARBA" id="ARBA00023196"/>
    </source>
</evidence>
<comment type="similarity">
    <text evidence="2 8 9">Belongs to the ATPase epsilon chain family.</text>
</comment>
<dbReference type="InterPro" id="IPR036771">
    <property type="entry name" value="ATPsynth_dsu/esu_N"/>
</dbReference>
<keyword evidence="3 8" id="KW-0813">Transport</keyword>
<gene>
    <name evidence="8" type="primary">atpC</name>
    <name evidence="13" type="ORF">G3N55_04340</name>
</gene>
<dbReference type="CDD" id="cd12152">
    <property type="entry name" value="F1-ATPase_delta"/>
    <property type="match status" value="1"/>
</dbReference>
<dbReference type="HAMAP" id="MF_00530">
    <property type="entry name" value="ATP_synth_epsil_bac"/>
    <property type="match status" value="1"/>
</dbReference>